<evidence type="ECO:0000256" key="1">
    <source>
        <dbReference type="SAM" id="MobiDB-lite"/>
    </source>
</evidence>
<evidence type="ECO:0000313" key="3">
    <source>
        <dbReference type="Proteomes" id="UP001501752"/>
    </source>
</evidence>
<evidence type="ECO:0000313" key="2">
    <source>
        <dbReference type="EMBL" id="GAA4880187.1"/>
    </source>
</evidence>
<dbReference type="EMBL" id="BAABIS010000001">
    <property type="protein sequence ID" value="GAA4880187.1"/>
    <property type="molecule type" value="Genomic_DNA"/>
</dbReference>
<proteinExistence type="predicted"/>
<protein>
    <recommendedName>
        <fullName evidence="4">DUF4258 domain-containing protein</fullName>
    </recommendedName>
</protein>
<accession>A0ABP9ELF2</accession>
<sequence length="119" mass="13049">MSDPDHQDGDAVSVVTDRAARRAKELGAENVLERLRRELQFRPRLGRPIRTVTEGGLRVELYSTRIEGDPAAGRPAVDVVHAYSPAPPRPPTVRIAAVVPEDPPRHHSRPRGVDPTGGR</sequence>
<name>A0ABP9ELF2_9ACTN</name>
<evidence type="ECO:0008006" key="4">
    <source>
        <dbReference type="Google" id="ProtNLM"/>
    </source>
</evidence>
<dbReference type="RefSeq" id="WP_345700981.1">
    <property type="nucleotide sequence ID" value="NZ_BAABIS010000001.1"/>
</dbReference>
<reference evidence="3" key="1">
    <citation type="journal article" date="2019" name="Int. J. Syst. Evol. Microbiol.">
        <title>The Global Catalogue of Microorganisms (GCM) 10K type strain sequencing project: providing services to taxonomists for standard genome sequencing and annotation.</title>
        <authorList>
            <consortium name="The Broad Institute Genomics Platform"/>
            <consortium name="The Broad Institute Genome Sequencing Center for Infectious Disease"/>
            <person name="Wu L."/>
            <person name="Ma J."/>
        </authorList>
    </citation>
    <scope>NUCLEOTIDE SEQUENCE [LARGE SCALE GENOMIC DNA]</scope>
    <source>
        <strain evidence="3">JCM 13006</strain>
    </source>
</reference>
<keyword evidence="3" id="KW-1185">Reference proteome</keyword>
<comment type="caution">
    <text evidence="2">The sequence shown here is derived from an EMBL/GenBank/DDBJ whole genome shotgun (WGS) entry which is preliminary data.</text>
</comment>
<dbReference type="Proteomes" id="UP001501752">
    <property type="component" value="Unassembled WGS sequence"/>
</dbReference>
<feature type="region of interest" description="Disordered" evidence="1">
    <location>
        <begin position="99"/>
        <end position="119"/>
    </location>
</feature>
<gene>
    <name evidence="2" type="ORF">GCM10023235_70600</name>
</gene>
<organism evidence="2 3">
    <name type="scientific">Kitasatospora terrestris</name>
    <dbReference type="NCBI Taxonomy" id="258051"/>
    <lineage>
        <taxon>Bacteria</taxon>
        <taxon>Bacillati</taxon>
        <taxon>Actinomycetota</taxon>
        <taxon>Actinomycetes</taxon>
        <taxon>Kitasatosporales</taxon>
        <taxon>Streptomycetaceae</taxon>
        <taxon>Kitasatospora</taxon>
    </lineage>
</organism>